<keyword evidence="5 8" id="KW-0378">Hydrolase</keyword>
<protein>
    <submittedName>
        <fullName evidence="8">Arylsulfatase</fullName>
        <ecNumber evidence="8">3.1.6.1</ecNumber>
    </submittedName>
</protein>
<evidence type="ECO:0000313" key="9">
    <source>
        <dbReference type="Proteomes" id="UP000318538"/>
    </source>
</evidence>
<dbReference type="InterPro" id="IPR017850">
    <property type="entry name" value="Alkaline_phosphatase_core_sf"/>
</dbReference>
<dbReference type="InterPro" id="IPR000917">
    <property type="entry name" value="Sulfatase_N"/>
</dbReference>
<name>A0A517NJL5_9BACT</name>
<dbReference type="Gene3D" id="3.30.1120.10">
    <property type="match status" value="1"/>
</dbReference>
<evidence type="ECO:0000259" key="7">
    <source>
        <dbReference type="Pfam" id="PF00884"/>
    </source>
</evidence>
<evidence type="ECO:0000313" key="8">
    <source>
        <dbReference type="EMBL" id="QDT07326.1"/>
    </source>
</evidence>
<keyword evidence="9" id="KW-1185">Reference proteome</keyword>
<comment type="similarity">
    <text evidence="2">Belongs to the sulfatase family.</text>
</comment>
<dbReference type="GO" id="GO:0004065">
    <property type="term" value="F:arylsulfatase activity"/>
    <property type="evidence" value="ECO:0007669"/>
    <property type="project" value="UniProtKB-EC"/>
</dbReference>
<accession>A0A517NJL5</accession>
<evidence type="ECO:0000256" key="6">
    <source>
        <dbReference type="ARBA" id="ARBA00022837"/>
    </source>
</evidence>
<keyword evidence="3" id="KW-0479">Metal-binding</keyword>
<organism evidence="8 9">
    <name type="scientific">Rubripirellula lacrimiformis</name>
    <dbReference type="NCBI Taxonomy" id="1930273"/>
    <lineage>
        <taxon>Bacteria</taxon>
        <taxon>Pseudomonadati</taxon>
        <taxon>Planctomycetota</taxon>
        <taxon>Planctomycetia</taxon>
        <taxon>Pirellulales</taxon>
        <taxon>Pirellulaceae</taxon>
        <taxon>Rubripirellula</taxon>
    </lineage>
</organism>
<evidence type="ECO:0000256" key="3">
    <source>
        <dbReference type="ARBA" id="ARBA00022723"/>
    </source>
</evidence>
<comment type="cofactor">
    <cofactor evidence="1">
        <name>Ca(2+)</name>
        <dbReference type="ChEBI" id="CHEBI:29108"/>
    </cofactor>
</comment>
<dbReference type="EC" id="3.1.6.1" evidence="8"/>
<reference evidence="8 9" key="1">
    <citation type="submission" date="2019-02" db="EMBL/GenBank/DDBJ databases">
        <title>Deep-cultivation of Planctomycetes and their phenomic and genomic characterization uncovers novel biology.</title>
        <authorList>
            <person name="Wiegand S."/>
            <person name="Jogler M."/>
            <person name="Boedeker C."/>
            <person name="Pinto D."/>
            <person name="Vollmers J."/>
            <person name="Rivas-Marin E."/>
            <person name="Kohn T."/>
            <person name="Peeters S.H."/>
            <person name="Heuer A."/>
            <person name="Rast P."/>
            <person name="Oberbeckmann S."/>
            <person name="Bunk B."/>
            <person name="Jeske O."/>
            <person name="Meyerdierks A."/>
            <person name="Storesund J.E."/>
            <person name="Kallscheuer N."/>
            <person name="Luecker S."/>
            <person name="Lage O.M."/>
            <person name="Pohl T."/>
            <person name="Merkel B.J."/>
            <person name="Hornburger P."/>
            <person name="Mueller R.-W."/>
            <person name="Bruemmer F."/>
            <person name="Labrenz M."/>
            <person name="Spormann A.M."/>
            <person name="Op den Camp H."/>
            <person name="Overmann J."/>
            <person name="Amann R."/>
            <person name="Jetten M.S.M."/>
            <person name="Mascher T."/>
            <person name="Medema M.H."/>
            <person name="Devos D.P."/>
            <person name="Kaster A.-K."/>
            <person name="Ovreas L."/>
            <person name="Rohde M."/>
            <person name="Galperin M.Y."/>
            <person name="Jogler C."/>
        </authorList>
    </citation>
    <scope>NUCLEOTIDE SEQUENCE [LARGE SCALE GENOMIC DNA]</scope>
    <source>
        <strain evidence="8 9">K22_7</strain>
    </source>
</reference>
<dbReference type="PANTHER" id="PTHR42693:SF42">
    <property type="entry name" value="ARYLSULFATASE G"/>
    <property type="match status" value="1"/>
</dbReference>
<evidence type="ECO:0000256" key="1">
    <source>
        <dbReference type="ARBA" id="ARBA00001913"/>
    </source>
</evidence>
<gene>
    <name evidence="8" type="primary">atsA_57</name>
    <name evidence="8" type="ORF">K227x_57530</name>
</gene>
<dbReference type="Gene3D" id="3.40.720.10">
    <property type="entry name" value="Alkaline Phosphatase, subunit A"/>
    <property type="match status" value="1"/>
</dbReference>
<sequence>MFVNILTDSTCHAGLAVCQRLAIFVCILTPGALTAPARAETKPNVVFILADDLGWSDTTLFGTTSFYKTPNIERLAARGMTFTRAYSDSPLCSPTRASILTGLSPARHGITTPNCHLPLVRLSAAATESGPANQKATIPNPVTRLKTDYYTLAEMFRDHGYATGHFGKWHLGAEPYSPLEHGFDVDVPHHPGPGPAGSYVAPWAFKDFDHDPDIPDQHLEDRMAKEAVAFLDQHRDEPFFLNYWMFSVHAPFDAKKSLIDKYRPLVDANDSQRSPTYAAMIESMDDAVGVLLDTLDRLGIADNTIIVFASDNGGNMYNEVDGTSATSNAPLRGGKATMYEGGVRGPAIVVDPGRVQPGSRSDEVIQSSDFYPTLLELLDIEAQPNQAFDGISIVPALEGGALERDAIFTYFPHSPHIPEWLPPAVSVHAGDWKLIRVFHGGDDGTHDFKLFHLKDDIGEQQNLASEFPDRVAQLDQLIDAFLSDTGAVLPAVNPKFNPAKYQRDLIGKAALKGSGGNKKQRPRNAKPVAGWLPGGTCQLSLKAHALVVSSDGRDPYLSFTLPDSVADKDLVLQFTMKSTASGDGQVFWAEAGVTPPFAAVRSKPFSVQHDGNDHQYRVQWSAQSPVVGVRIDPAKGEGQIVLSNLRITTADGNDVYRWEF</sequence>
<dbReference type="AlphaFoldDB" id="A0A517NJL5"/>
<proteinExistence type="inferred from homology"/>
<dbReference type="PROSITE" id="PS00523">
    <property type="entry name" value="SULFATASE_1"/>
    <property type="match status" value="1"/>
</dbReference>
<dbReference type="InterPro" id="IPR050738">
    <property type="entry name" value="Sulfatase"/>
</dbReference>
<dbReference type="CDD" id="cd16144">
    <property type="entry name" value="ARS_like"/>
    <property type="match status" value="1"/>
</dbReference>
<dbReference type="Proteomes" id="UP000318538">
    <property type="component" value="Chromosome"/>
</dbReference>
<dbReference type="PANTHER" id="PTHR42693">
    <property type="entry name" value="ARYLSULFATASE FAMILY MEMBER"/>
    <property type="match status" value="1"/>
</dbReference>
<feature type="domain" description="Sulfatase N-terminal" evidence="7">
    <location>
        <begin position="43"/>
        <end position="380"/>
    </location>
</feature>
<dbReference type="InterPro" id="IPR024607">
    <property type="entry name" value="Sulfatase_CS"/>
</dbReference>
<dbReference type="SUPFAM" id="SSF53649">
    <property type="entry name" value="Alkaline phosphatase-like"/>
    <property type="match status" value="1"/>
</dbReference>
<dbReference type="KEGG" id="rlc:K227x_57530"/>
<dbReference type="EMBL" id="CP036525">
    <property type="protein sequence ID" value="QDT07326.1"/>
    <property type="molecule type" value="Genomic_DNA"/>
</dbReference>
<evidence type="ECO:0000256" key="2">
    <source>
        <dbReference type="ARBA" id="ARBA00008779"/>
    </source>
</evidence>
<keyword evidence="4" id="KW-0732">Signal</keyword>
<dbReference type="GO" id="GO:0046872">
    <property type="term" value="F:metal ion binding"/>
    <property type="evidence" value="ECO:0007669"/>
    <property type="project" value="UniProtKB-KW"/>
</dbReference>
<evidence type="ECO:0000256" key="4">
    <source>
        <dbReference type="ARBA" id="ARBA00022729"/>
    </source>
</evidence>
<dbReference type="Pfam" id="PF00884">
    <property type="entry name" value="Sulfatase"/>
    <property type="match status" value="1"/>
</dbReference>
<keyword evidence="6" id="KW-0106">Calcium</keyword>
<evidence type="ECO:0000256" key="5">
    <source>
        <dbReference type="ARBA" id="ARBA00022801"/>
    </source>
</evidence>